<keyword evidence="5" id="KW-0503">Monooxygenase</keyword>
<keyword evidence="5" id="KW-0560">Oxidoreductase</keyword>
<keyword evidence="3" id="KW-0274">FAD</keyword>
<comment type="caution">
    <text evidence="5">The sequence shown here is derived from an EMBL/GenBank/DDBJ whole genome shotgun (WGS) entry which is preliminary data.</text>
</comment>
<evidence type="ECO:0000256" key="3">
    <source>
        <dbReference type="ARBA" id="ARBA00022827"/>
    </source>
</evidence>
<dbReference type="InterPro" id="IPR036188">
    <property type="entry name" value="FAD/NAD-bd_sf"/>
</dbReference>
<evidence type="ECO:0000256" key="2">
    <source>
        <dbReference type="ARBA" id="ARBA00022630"/>
    </source>
</evidence>
<dbReference type="Proteomes" id="UP001284601">
    <property type="component" value="Unassembled WGS sequence"/>
</dbReference>
<dbReference type="GO" id="GO:0004497">
    <property type="term" value="F:monooxygenase activity"/>
    <property type="evidence" value="ECO:0007669"/>
    <property type="project" value="UniProtKB-KW"/>
</dbReference>
<dbReference type="SUPFAM" id="SSF51905">
    <property type="entry name" value="FAD/NAD(P)-binding domain"/>
    <property type="match status" value="1"/>
</dbReference>
<dbReference type="Gene3D" id="3.30.9.10">
    <property type="entry name" value="D-Amino Acid Oxidase, subunit A, domain 2"/>
    <property type="match status" value="1"/>
</dbReference>
<evidence type="ECO:0000259" key="4">
    <source>
        <dbReference type="Pfam" id="PF01494"/>
    </source>
</evidence>
<gene>
    <name evidence="5" type="ORF">R7226_10970</name>
</gene>
<comment type="cofactor">
    <cofactor evidence="1">
        <name>FAD</name>
        <dbReference type="ChEBI" id="CHEBI:57692"/>
    </cofactor>
</comment>
<protein>
    <submittedName>
        <fullName evidence="5">FAD-dependent monooxygenase</fullName>
    </submittedName>
</protein>
<dbReference type="PANTHER" id="PTHR43004">
    <property type="entry name" value="TRK SYSTEM POTASSIUM UPTAKE PROTEIN"/>
    <property type="match status" value="1"/>
</dbReference>
<dbReference type="PRINTS" id="PR00420">
    <property type="entry name" value="RNGMNOXGNASE"/>
</dbReference>
<proteinExistence type="predicted"/>
<reference evidence="6" key="1">
    <citation type="submission" date="2023-07" db="EMBL/GenBank/DDBJ databases">
        <title>Conexibacter stalactiti sp. nov., isolated from stalactites in a lava cave and emended description of the genus Conexibacter.</title>
        <authorList>
            <person name="Lee S.D."/>
        </authorList>
    </citation>
    <scope>NUCLEOTIDE SEQUENCE [LARGE SCALE GENOMIC DNA]</scope>
    <source>
        <strain evidence="6">KCTC 39840</strain>
    </source>
</reference>
<sequence>MPEVVYAPGPLPPETDVLIAGAGPVGAVLALDLARRGVRTVVAEQYLNVPEHNVRAQNLSMHSMERLRALGVAERVRAHRSSVPQEWFQEMAFRTSIAGRALARLARPGELGGWREVAVENHHIQPQYLTTRALREAAAEAGATIVSGVQLTDHDDSGEAVRATFRDARDGRRHTVRARYLVGCDGGASAVRERAGITRDVSQQAGHFANVHIRVPELFERLGTAPAAINFVVNERAQSIFLAYEADRWRFGIGPFASEAEIDERAVRDAIDAVLGADVGATIESYSSYAARCEIARGYRRGRVLLAGDAAHLFPPNMGQNMNVGIGDAANLAWKLTAVLEGWGGEALLDSYDVERRPIAWQTGLRSLETVVEQHEALAEIIARRRDDLADPGSPAADVALAQEVAATFLPRWRSEGVVLDQRYDGSPIVAADGTVAPVWSSGDYAPLARPGHRAPHAEVDGVPLYDLLDAAGPGYALLRLGGDGAALDADGADADADDATGLLEAARAQRLPLAELRLSDPALRELYGAPMVLVRPDRHVAWRGTAAPPDPDALIATLRGAA</sequence>
<name>A0ABU4HNG6_9ACTN</name>
<dbReference type="Pfam" id="PF21274">
    <property type="entry name" value="Rng_hyd_C"/>
    <property type="match status" value="1"/>
</dbReference>
<organism evidence="5 6">
    <name type="scientific">Conexibacter stalactiti</name>
    <dbReference type="NCBI Taxonomy" id="1940611"/>
    <lineage>
        <taxon>Bacteria</taxon>
        <taxon>Bacillati</taxon>
        <taxon>Actinomycetota</taxon>
        <taxon>Thermoleophilia</taxon>
        <taxon>Solirubrobacterales</taxon>
        <taxon>Conexibacteraceae</taxon>
        <taxon>Conexibacter</taxon>
    </lineage>
</organism>
<evidence type="ECO:0000313" key="6">
    <source>
        <dbReference type="Proteomes" id="UP001284601"/>
    </source>
</evidence>
<feature type="domain" description="FAD-binding" evidence="4">
    <location>
        <begin position="14"/>
        <end position="363"/>
    </location>
</feature>
<keyword evidence="2" id="KW-0285">Flavoprotein</keyword>
<dbReference type="PANTHER" id="PTHR43004:SF19">
    <property type="entry name" value="BINDING MONOOXYGENASE, PUTATIVE (JCVI)-RELATED"/>
    <property type="match status" value="1"/>
</dbReference>
<accession>A0ABU4HNG6</accession>
<evidence type="ECO:0000256" key="1">
    <source>
        <dbReference type="ARBA" id="ARBA00001974"/>
    </source>
</evidence>
<keyword evidence="6" id="KW-1185">Reference proteome</keyword>
<dbReference type="InterPro" id="IPR002938">
    <property type="entry name" value="FAD-bd"/>
</dbReference>
<dbReference type="Gene3D" id="3.50.50.60">
    <property type="entry name" value="FAD/NAD(P)-binding domain"/>
    <property type="match status" value="1"/>
</dbReference>
<evidence type="ECO:0000313" key="5">
    <source>
        <dbReference type="EMBL" id="MDW5594863.1"/>
    </source>
</evidence>
<dbReference type="RefSeq" id="WP_318597196.1">
    <property type="nucleotide sequence ID" value="NZ_JAWSTH010000023.1"/>
</dbReference>
<dbReference type="Pfam" id="PF01494">
    <property type="entry name" value="FAD_binding_3"/>
    <property type="match status" value="1"/>
</dbReference>
<dbReference type="EMBL" id="JAWSTH010000023">
    <property type="protein sequence ID" value="MDW5594863.1"/>
    <property type="molecule type" value="Genomic_DNA"/>
</dbReference>
<dbReference type="InterPro" id="IPR050641">
    <property type="entry name" value="RIFMO-like"/>
</dbReference>
<dbReference type="Gene3D" id="3.40.30.120">
    <property type="match status" value="1"/>
</dbReference>